<dbReference type="STRING" id="419479.SAMN04488563_0700"/>
<organism evidence="2 3">
    <name type="scientific">Jiangella alkaliphila</name>
    <dbReference type="NCBI Taxonomy" id="419479"/>
    <lineage>
        <taxon>Bacteria</taxon>
        <taxon>Bacillati</taxon>
        <taxon>Actinomycetota</taxon>
        <taxon>Actinomycetes</taxon>
        <taxon>Jiangellales</taxon>
        <taxon>Jiangellaceae</taxon>
        <taxon>Jiangella</taxon>
    </lineage>
</organism>
<dbReference type="Proteomes" id="UP000182977">
    <property type="component" value="Chromosome I"/>
</dbReference>
<protein>
    <submittedName>
        <fullName evidence="2">Mannose-6-phosphate isomerase, cupin superfamily</fullName>
    </submittedName>
</protein>
<evidence type="ECO:0000259" key="1">
    <source>
        <dbReference type="Pfam" id="PF07883"/>
    </source>
</evidence>
<dbReference type="Gene3D" id="2.60.120.10">
    <property type="entry name" value="Jelly Rolls"/>
    <property type="match status" value="1"/>
</dbReference>
<gene>
    <name evidence="2" type="ORF">SAMN04488563_0700</name>
</gene>
<evidence type="ECO:0000313" key="3">
    <source>
        <dbReference type="Proteomes" id="UP000182977"/>
    </source>
</evidence>
<proteinExistence type="predicted"/>
<keyword evidence="2" id="KW-0413">Isomerase</keyword>
<evidence type="ECO:0000313" key="2">
    <source>
        <dbReference type="EMBL" id="SDU23624.1"/>
    </source>
</evidence>
<dbReference type="GO" id="GO:0016853">
    <property type="term" value="F:isomerase activity"/>
    <property type="evidence" value="ECO:0007669"/>
    <property type="project" value="UniProtKB-KW"/>
</dbReference>
<dbReference type="InterPro" id="IPR013096">
    <property type="entry name" value="Cupin_2"/>
</dbReference>
<dbReference type="AlphaFoldDB" id="A0A1H2GVG5"/>
<dbReference type="OrthoDB" id="122936at2"/>
<name>A0A1H2GVG5_9ACTN</name>
<dbReference type="SUPFAM" id="SSF51182">
    <property type="entry name" value="RmlC-like cupins"/>
    <property type="match status" value="1"/>
</dbReference>
<accession>A0A1H2GVG5</accession>
<sequence>MSRATVVDQSDLPIELDGSAVEFEGRDHGGSVSVILVSTDEDGAGPRLHRHPYDETFVIRGGQALFTVGDQELVGRAGQIIVVPAQVPHKFAKTGPERLEMTDVHASPVFITEWLE</sequence>
<reference evidence="3" key="1">
    <citation type="submission" date="2016-10" db="EMBL/GenBank/DDBJ databases">
        <authorList>
            <person name="Varghese N."/>
            <person name="Submissions S."/>
        </authorList>
    </citation>
    <scope>NUCLEOTIDE SEQUENCE [LARGE SCALE GENOMIC DNA]</scope>
    <source>
        <strain evidence="3">DSM 45079</strain>
    </source>
</reference>
<keyword evidence="3" id="KW-1185">Reference proteome</keyword>
<feature type="domain" description="Cupin type-2" evidence="1">
    <location>
        <begin position="41"/>
        <end position="104"/>
    </location>
</feature>
<dbReference type="Pfam" id="PF07883">
    <property type="entry name" value="Cupin_2"/>
    <property type="match status" value="1"/>
</dbReference>
<dbReference type="InterPro" id="IPR011051">
    <property type="entry name" value="RmlC_Cupin_sf"/>
</dbReference>
<dbReference type="RefSeq" id="WP_082154857.1">
    <property type="nucleotide sequence ID" value="NZ_KQ061219.1"/>
</dbReference>
<dbReference type="InterPro" id="IPR014710">
    <property type="entry name" value="RmlC-like_jellyroll"/>
</dbReference>
<dbReference type="EMBL" id="LT629791">
    <property type="protein sequence ID" value="SDU23624.1"/>
    <property type="molecule type" value="Genomic_DNA"/>
</dbReference>